<dbReference type="VEuPathDB" id="FungiDB:JI435_061860"/>
<comment type="pathway">
    <text evidence="2 11">Cofactor biosynthesis; thiamine diphosphate biosynthesis.</text>
</comment>
<dbReference type="GO" id="GO:0016740">
    <property type="term" value="F:transferase activity"/>
    <property type="evidence" value="ECO:0007669"/>
    <property type="project" value="UniProtKB-KW"/>
</dbReference>
<evidence type="ECO:0000313" key="13">
    <source>
        <dbReference type="EMBL" id="QRC98820.1"/>
    </source>
</evidence>
<comment type="catalytic activity">
    <reaction evidence="10">
        <text>N(6)-(pyridoxal phosphate)-L-lysyl-[4-amino-5-hydroxymethyl-2-methylpyrimidine phosphate synthase] + L-histidyl-[4-amino-5-hydroxymethyl-2-methylpyrimidine phosphate synthase] + 2 Fe(3+) + 4 H2O = L-lysyl-[4-amino-5-hydroxymethyl-2-methylpyrimidine phosphate synthase] + (2S)-2-amino-5-hydroxy-4-oxopentanoyl-[4-amino-5-hydroxymethyl-2-methylpyrimidine phosphate synthase] + 4-amino-2-methyl-5-(phosphooxymethyl)pyrimidine + 3-oxopropanoate + 2 Fe(2+) + 2 H(+)</text>
        <dbReference type="Rhea" id="RHEA:65756"/>
        <dbReference type="Rhea" id="RHEA-COMP:16892"/>
        <dbReference type="Rhea" id="RHEA-COMP:16893"/>
        <dbReference type="Rhea" id="RHEA-COMP:16894"/>
        <dbReference type="Rhea" id="RHEA-COMP:16895"/>
        <dbReference type="ChEBI" id="CHEBI:15377"/>
        <dbReference type="ChEBI" id="CHEBI:15378"/>
        <dbReference type="ChEBI" id="CHEBI:29033"/>
        <dbReference type="ChEBI" id="CHEBI:29034"/>
        <dbReference type="ChEBI" id="CHEBI:29969"/>
        <dbReference type="ChEBI" id="CHEBI:29979"/>
        <dbReference type="ChEBI" id="CHEBI:33190"/>
        <dbReference type="ChEBI" id="CHEBI:58354"/>
        <dbReference type="ChEBI" id="CHEBI:143915"/>
        <dbReference type="ChEBI" id="CHEBI:157692"/>
    </reaction>
    <physiologicalReaction direction="left-to-right" evidence="10">
        <dbReference type="Rhea" id="RHEA:65757"/>
    </physiologicalReaction>
</comment>
<dbReference type="OMA" id="ARAGAWM"/>
<dbReference type="Pfam" id="PF09084">
    <property type="entry name" value="NMT1"/>
    <property type="match status" value="1"/>
</dbReference>
<dbReference type="GO" id="GO:0009228">
    <property type="term" value="P:thiamine biosynthetic process"/>
    <property type="evidence" value="ECO:0007669"/>
    <property type="project" value="UniProtKB-UniRule"/>
</dbReference>
<sequence length="310" mass="34338">MQPFNLTATGYNLNYLPEYIALRHGFFREQGLDVTVTIPTPWDGVLDALADKTADMALGGIWVPSMYRSRVENYTVFAQIANRCPLALLTRSSAPKFQLTDVAGKTVLMKSGGGASVGLFFKMLLRENKIDERSVDYIQDLDGKMLGDLFEGGMGDYFVTDNLSALAMVAWNPNVCVAMEMVAQGDIPWSVYYAETAKITPELLDKQKRFCVALEKGIQWVLQHDANEFRDELAELFPNVPVDVAVGVTNGFRRDKMWTSTSVPRGGFERWQVGLAGARLVKEPLKYEEIVDDSLASTAAEMAGQVVAEP</sequence>
<name>A0A7U2I0J3_PHANO</name>
<comment type="function">
    <text evidence="1 11">Responsible for the formation of the pyrimidine heterocycle in the thiamine biosynthesis pathway. Catalyzes the formation of hydroxymethylpyrimidine phosphate (HMP-P) from histidine and pyridoxal phosphate (PLP). The protein uses PLP and the active site histidine to form HMP-P, generating an inactive enzyme. The enzyme can only undergo a single turnover, which suggests it is a suicide enzyme.</text>
</comment>
<keyword evidence="9 11" id="KW-0408">Iron</keyword>
<evidence type="ECO:0000256" key="2">
    <source>
        <dbReference type="ARBA" id="ARBA00004948"/>
    </source>
</evidence>
<evidence type="ECO:0000256" key="4">
    <source>
        <dbReference type="ARBA" id="ARBA00011738"/>
    </source>
</evidence>
<evidence type="ECO:0000256" key="8">
    <source>
        <dbReference type="ARBA" id="ARBA00022977"/>
    </source>
</evidence>
<dbReference type="AlphaFoldDB" id="A0A7U2I0J3"/>
<gene>
    <name evidence="13" type="ORF">JI435_061860</name>
</gene>
<keyword evidence="5" id="KW-0808">Transferase</keyword>
<keyword evidence="14" id="KW-1185">Reference proteome</keyword>
<evidence type="ECO:0000256" key="9">
    <source>
        <dbReference type="ARBA" id="ARBA00023004"/>
    </source>
</evidence>
<evidence type="ECO:0000256" key="5">
    <source>
        <dbReference type="ARBA" id="ARBA00022679"/>
    </source>
</evidence>
<evidence type="ECO:0000256" key="1">
    <source>
        <dbReference type="ARBA" id="ARBA00003469"/>
    </source>
</evidence>
<evidence type="ECO:0000256" key="7">
    <source>
        <dbReference type="ARBA" id="ARBA00022898"/>
    </source>
</evidence>
<reference evidence="14" key="1">
    <citation type="journal article" date="2021" name="BMC Genomics">
        <title>Chromosome-level genome assembly and manually-curated proteome of model necrotroph Parastagonospora nodorum Sn15 reveals a genome-wide trove of candidate effector homologs, and redundancy of virulence-related functions within an accessory chromosome.</title>
        <authorList>
            <person name="Bertazzoni S."/>
            <person name="Jones D.A.B."/>
            <person name="Phan H.T."/>
            <person name="Tan K.-C."/>
            <person name="Hane J.K."/>
        </authorList>
    </citation>
    <scope>NUCLEOTIDE SEQUENCE [LARGE SCALE GENOMIC DNA]</scope>
    <source>
        <strain evidence="14">SN15 / ATCC MYA-4574 / FGSC 10173)</strain>
    </source>
</reference>
<dbReference type="GO" id="GO:0009229">
    <property type="term" value="P:thiamine diphosphate biosynthetic process"/>
    <property type="evidence" value="ECO:0007669"/>
    <property type="project" value="UniProtKB-UniRule"/>
</dbReference>
<dbReference type="KEGG" id="pno:SNOG_06186"/>
<dbReference type="InterPro" id="IPR027939">
    <property type="entry name" value="NMT1/THI5"/>
</dbReference>
<accession>A0A7U2I0J3</accession>
<comment type="similarity">
    <text evidence="3 11">Belongs to the NMT1/THI5 family.</text>
</comment>
<comment type="subunit">
    <text evidence="4 11">Homodimer.</text>
</comment>
<keyword evidence="7 11" id="KW-0663">Pyridoxal phosphate</keyword>
<dbReference type="GO" id="GO:0046872">
    <property type="term" value="F:metal ion binding"/>
    <property type="evidence" value="ECO:0007669"/>
    <property type="project" value="UniProtKB-KW"/>
</dbReference>
<keyword evidence="6" id="KW-0479">Metal-binding</keyword>
<dbReference type="Proteomes" id="UP000663193">
    <property type="component" value="Chromosome 9"/>
</dbReference>
<evidence type="ECO:0000259" key="12">
    <source>
        <dbReference type="Pfam" id="PF09084"/>
    </source>
</evidence>
<comment type="cofactor">
    <cofactor evidence="11">
        <name>Fe cation</name>
        <dbReference type="ChEBI" id="CHEBI:24875"/>
    </cofactor>
</comment>
<dbReference type="EMBL" id="CP069031">
    <property type="protein sequence ID" value="QRC98820.1"/>
    <property type="molecule type" value="Genomic_DNA"/>
</dbReference>
<evidence type="ECO:0000256" key="11">
    <source>
        <dbReference type="RuleBase" id="RU367015"/>
    </source>
</evidence>
<evidence type="ECO:0000256" key="3">
    <source>
        <dbReference type="ARBA" id="ARBA00009406"/>
    </source>
</evidence>
<evidence type="ECO:0000313" key="14">
    <source>
        <dbReference type="Proteomes" id="UP000663193"/>
    </source>
</evidence>
<dbReference type="SUPFAM" id="SSF53850">
    <property type="entry name" value="Periplasmic binding protein-like II"/>
    <property type="match status" value="1"/>
</dbReference>
<proteinExistence type="inferred from homology"/>
<feature type="domain" description="SsuA/THI5-like" evidence="12">
    <location>
        <begin position="12"/>
        <end position="224"/>
    </location>
</feature>
<keyword evidence="8 11" id="KW-0784">Thiamine biosynthesis</keyword>
<dbReference type="RefSeq" id="XP_001796568.1">
    <property type="nucleotide sequence ID" value="XM_001796516.1"/>
</dbReference>
<dbReference type="Gene3D" id="3.40.190.10">
    <property type="entry name" value="Periplasmic binding protein-like II"/>
    <property type="match status" value="2"/>
</dbReference>
<dbReference type="PANTHER" id="PTHR31528">
    <property type="entry name" value="4-AMINO-5-HYDROXYMETHYL-2-METHYLPYRIMIDINE PHOSPHATE SYNTHASE THI11-RELATED"/>
    <property type="match status" value="1"/>
</dbReference>
<dbReference type="InterPro" id="IPR015168">
    <property type="entry name" value="SsuA/THI5"/>
</dbReference>
<organism evidence="13 14">
    <name type="scientific">Phaeosphaeria nodorum (strain SN15 / ATCC MYA-4574 / FGSC 10173)</name>
    <name type="common">Glume blotch fungus</name>
    <name type="synonym">Parastagonospora nodorum</name>
    <dbReference type="NCBI Taxonomy" id="321614"/>
    <lineage>
        <taxon>Eukaryota</taxon>
        <taxon>Fungi</taxon>
        <taxon>Dikarya</taxon>
        <taxon>Ascomycota</taxon>
        <taxon>Pezizomycotina</taxon>
        <taxon>Dothideomycetes</taxon>
        <taxon>Pleosporomycetidae</taxon>
        <taxon>Pleosporales</taxon>
        <taxon>Pleosporineae</taxon>
        <taxon>Phaeosphaeriaceae</taxon>
        <taxon>Parastagonospora</taxon>
    </lineage>
</organism>
<evidence type="ECO:0000256" key="6">
    <source>
        <dbReference type="ARBA" id="ARBA00022723"/>
    </source>
</evidence>
<dbReference type="UniPathway" id="UPA00060"/>
<dbReference type="OrthoDB" id="3468995at2759"/>
<protein>
    <recommendedName>
        <fullName evidence="11">4-amino-5-hydroxymethyl-2-methylpyrimidine phosphate synthase</fullName>
        <shortName evidence="11">HMP-P synthase</shortName>
        <shortName evidence="11">Hydroxymethylpyrimidine phosphate synthase</shortName>
    </recommendedName>
</protein>
<dbReference type="PANTHER" id="PTHR31528:SF1">
    <property type="entry name" value="4-AMINO-5-HYDROXYMETHYL-2-METHYLPYRIMIDINE PHOSPHATE SYNTHASE THI11-RELATED"/>
    <property type="match status" value="1"/>
</dbReference>
<evidence type="ECO:0000256" key="10">
    <source>
        <dbReference type="ARBA" id="ARBA00048179"/>
    </source>
</evidence>